<comment type="caution">
    <text evidence="1">The sequence shown here is derived from an EMBL/GenBank/DDBJ whole genome shotgun (WGS) entry which is preliminary data.</text>
</comment>
<keyword evidence="2" id="KW-1185">Reference proteome</keyword>
<evidence type="ECO:0000313" key="2">
    <source>
        <dbReference type="Proteomes" id="UP000563094"/>
    </source>
</evidence>
<dbReference type="AlphaFoldDB" id="A0A839G9A1"/>
<name>A0A839G9A1_9BACT</name>
<evidence type="ECO:0000313" key="1">
    <source>
        <dbReference type="EMBL" id="MBA9076054.1"/>
    </source>
</evidence>
<proteinExistence type="predicted"/>
<dbReference type="InterPro" id="IPR001646">
    <property type="entry name" value="5peptide_repeat"/>
</dbReference>
<gene>
    <name evidence="1" type="ORF">FHS90_000756</name>
</gene>
<dbReference type="SUPFAM" id="SSF141571">
    <property type="entry name" value="Pentapeptide repeat-like"/>
    <property type="match status" value="1"/>
</dbReference>
<dbReference type="Pfam" id="PF13599">
    <property type="entry name" value="Pentapeptide_4"/>
    <property type="match status" value="2"/>
</dbReference>
<sequence>MKQALRENELFENLDYASQGITGREFEECTFRNCDFSTANFSNFSFTDCAFENCNLSNLRLSHAKLQDVRFTNCKLLGVDFSTCHDFLLSVQFTGCSLDLAFFGKRNFKKTVFDSCSIKEANFTETDLTEASFLNCNLNGAVFQRTNLEKANLLTAVNYALDPEVNRIKKAKFSAQGALGLLAKYDIVIK</sequence>
<dbReference type="Gene3D" id="2.160.20.80">
    <property type="entry name" value="E3 ubiquitin-protein ligase SopA"/>
    <property type="match status" value="1"/>
</dbReference>
<accession>A0A839G9A1</accession>
<dbReference type="EMBL" id="JACJIQ010000002">
    <property type="protein sequence ID" value="MBA9076054.1"/>
    <property type="molecule type" value="Genomic_DNA"/>
</dbReference>
<dbReference type="Proteomes" id="UP000563094">
    <property type="component" value="Unassembled WGS sequence"/>
</dbReference>
<dbReference type="PANTHER" id="PTHR42999:SF1">
    <property type="entry name" value="PENTAPEPTIDE REPEAT-CONTAINING PROTEIN"/>
    <property type="match status" value="1"/>
</dbReference>
<organism evidence="1 2">
    <name type="scientific">Rufibacter quisquiliarum</name>
    <dbReference type="NCBI Taxonomy" id="1549639"/>
    <lineage>
        <taxon>Bacteria</taxon>
        <taxon>Pseudomonadati</taxon>
        <taxon>Bacteroidota</taxon>
        <taxon>Cytophagia</taxon>
        <taxon>Cytophagales</taxon>
        <taxon>Hymenobacteraceae</taxon>
        <taxon>Rufibacter</taxon>
    </lineage>
</organism>
<reference evidence="1 2" key="1">
    <citation type="submission" date="2020-08" db="EMBL/GenBank/DDBJ databases">
        <title>Genomic Encyclopedia of Type Strains, Phase IV (KMG-IV): sequencing the most valuable type-strain genomes for metagenomic binning, comparative biology and taxonomic classification.</title>
        <authorList>
            <person name="Goeker M."/>
        </authorList>
    </citation>
    <scope>NUCLEOTIDE SEQUENCE [LARGE SCALE GENOMIC DNA]</scope>
    <source>
        <strain evidence="1 2">DSM 29854</strain>
    </source>
</reference>
<dbReference type="RefSeq" id="WP_182511788.1">
    <property type="nucleotide sequence ID" value="NZ_JACJIQ010000002.1"/>
</dbReference>
<protein>
    <submittedName>
        <fullName evidence="1">Uncharacterized protein YjbI with pentapeptide repeats</fullName>
    </submittedName>
</protein>
<dbReference type="InterPro" id="IPR052949">
    <property type="entry name" value="PA_immunity-related"/>
</dbReference>
<dbReference type="PANTHER" id="PTHR42999">
    <property type="entry name" value="ANTIBIOTIC RESISTANCE PROTEIN MCBG"/>
    <property type="match status" value="1"/>
</dbReference>